<keyword evidence="2" id="KW-1185">Reference proteome</keyword>
<proteinExistence type="predicted"/>
<dbReference type="InterPro" id="IPR022085">
    <property type="entry name" value="OpdG"/>
</dbReference>
<dbReference type="RefSeq" id="XP_033392231.1">
    <property type="nucleotide sequence ID" value="XM_033546506.1"/>
</dbReference>
<dbReference type="AlphaFoldDB" id="A0A6A6AZ95"/>
<dbReference type="PANTHER" id="PTHR38797">
    <property type="entry name" value="NUCLEAR PORE COMPLEX PROTEIN NUP85-RELATED"/>
    <property type="match status" value="1"/>
</dbReference>
<sequence>MGYSRNGHRIEYAKFVAEEIEPSQEFKVLDALIKQPDANPSDTVQQILSMTYDYLKDPKSFGSFGFFWPVANAFVELAQRTTPDQQRKLIAVWIELQNTTIPDPDSVTGEPLRHGEERIWNDLPLCGVTLCDEMQAYRPTRYPTEPEENFNLPEEEDRWERLSTFVAQLTGISNDPENDSSNMWAISGIVEGLGPWNFPTINNDHAVRTACLWFIYAGKKVWAKVREGQLFRDNHPSDKEQPAYDLERWADWKQKLSEWRSSCTDERTRSMIGDALEQIKRVELE</sequence>
<dbReference type="Proteomes" id="UP000799438">
    <property type="component" value="Unassembled WGS sequence"/>
</dbReference>
<dbReference type="EMBL" id="ML995519">
    <property type="protein sequence ID" value="KAF2136513.1"/>
    <property type="molecule type" value="Genomic_DNA"/>
</dbReference>
<reference evidence="1" key="1">
    <citation type="journal article" date="2020" name="Stud. Mycol.">
        <title>101 Dothideomycetes genomes: a test case for predicting lifestyles and emergence of pathogens.</title>
        <authorList>
            <person name="Haridas S."/>
            <person name="Albert R."/>
            <person name="Binder M."/>
            <person name="Bloem J."/>
            <person name="Labutti K."/>
            <person name="Salamov A."/>
            <person name="Andreopoulos B."/>
            <person name="Baker S."/>
            <person name="Barry K."/>
            <person name="Bills G."/>
            <person name="Bluhm B."/>
            <person name="Cannon C."/>
            <person name="Castanera R."/>
            <person name="Culley D."/>
            <person name="Daum C."/>
            <person name="Ezra D."/>
            <person name="Gonzalez J."/>
            <person name="Henrissat B."/>
            <person name="Kuo A."/>
            <person name="Liang C."/>
            <person name="Lipzen A."/>
            <person name="Lutzoni F."/>
            <person name="Magnuson J."/>
            <person name="Mondo S."/>
            <person name="Nolan M."/>
            <person name="Ohm R."/>
            <person name="Pangilinan J."/>
            <person name="Park H.-J."/>
            <person name="Ramirez L."/>
            <person name="Alfaro M."/>
            <person name="Sun H."/>
            <person name="Tritt A."/>
            <person name="Yoshinaga Y."/>
            <person name="Zwiers L.-H."/>
            <person name="Turgeon B."/>
            <person name="Goodwin S."/>
            <person name="Spatafora J."/>
            <person name="Crous P."/>
            <person name="Grigoriev I."/>
        </authorList>
    </citation>
    <scope>NUCLEOTIDE SEQUENCE</scope>
    <source>
        <strain evidence="1">CBS 121167</strain>
    </source>
</reference>
<gene>
    <name evidence="1" type="ORF">K452DRAFT_362501</name>
</gene>
<dbReference type="InterPro" id="IPR053204">
    <property type="entry name" value="Oxopyrrolidines_Biosynth-assoc"/>
</dbReference>
<evidence type="ECO:0000313" key="2">
    <source>
        <dbReference type="Proteomes" id="UP000799438"/>
    </source>
</evidence>
<name>A0A6A6AZ95_9PEZI</name>
<dbReference type="GeneID" id="54304012"/>
<dbReference type="OrthoDB" id="3350591at2759"/>
<dbReference type="PANTHER" id="PTHR38797:SF6">
    <property type="match status" value="1"/>
</dbReference>
<protein>
    <submittedName>
        <fullName evidence="1">Uncharacterized protein</fullName>
    </submittedName>
</protein>
<dbReference type="Pfam" id="PF12311">
    <property type="entry name" value="DUF3632"/>
    <property type="match status" value="1"/>
</dbReference>
<evidence type="ECO:0000313" key="1">
    <source>
        <dbReference type="EMBL" id="KAF2136513.1"/>
    </source>
</evidence>
<accession>A0A6A6AZ95</accession>
<organism evidence="1 2">
    <name type="scientific">Aplosporella prunicola CBS 121167</name>
    <dbReference type="NCBI Taxonomy" id="1176127"/>
    <lineage>
        <taxon>Eukaryota</taxon>
        <taxon>Fungi</taxon>
        <taxon>Dikarya</taxon>
        <taxon>Ascomycota</taxon>
        <taxon>Pezizomycotina</taxon>
        <taxon>Dothideomycetes</taxon>
        <taxon>Dothideomycetes incertae sedis</taxon>
        <taxon>Botryosphaeriales</taxon>
        <taxon>Aplosporellaceae</taxon>
        <taxon>Aplosporella</taxon>
    </lineage>
</organism>